<gene>
    <name evidence="8" type="ORF">ETAA1_19660</name>
</gene>
<dbReference type="AlphaFoldDB" id="A0A517XR90"/>
<feature type="chain" id="PRO_5021790224" evidence="5">
    <location>
        <begin position="22"/>
        <end position="920"/>
    </location>
</feature>
<evidence type="ECO:0000256" key="5">
    <source>
        <dbReference type="SAM" id="SignalP"/>
    </source>
</evidence>
<dbReference type="PANTHER" id="PTHR11851:SF49">
    <property type="entry name" value="MITOCHONDRIAL-PROCESSING PEPTIDASE SUBUNIT ALPHA"/>
    <property type="match status" value="1"/>
</dbReference>
<comment type="similarity">
    <text evidence="2 3">Belongs to the peptidase M16 family.</text>
</comment>
<evidence type="ECO:0000259" key="7">
    <source>
        <dbReference type="Pfam" id="PF05193"/>
    </source>
</evidence>
<proteinExistence type="inferred from homology"/>
<evidence type="ECO:0000259" key="6">
    <source>
        <dbReference type="Pfam" id="PF00675"/>
    </source>
</evidence>
<dbReference type="KEGG" id="uli:ETAA1_19660"/>
<protein>
    <submittedName>
        <fullName evidence="8">Peptidase M16 inactive domain protein</fullName>
    </submittedName>
</protein>
<evidence type="ECO:0000313" key="9">
    <source>
        <dbReference type="Proteomes" id="UP000319576"/>
    </source>
</evidence>
<organism evidence="8 9">
    <name type="scientific">Urbifossiella limnaea</name>
    <dbReference type="NCBI Taxonomy" id="2528023"/>
    <lineage>
        <taxon>Bacteria</taxon>
        <taxon>Pseudomonadati</taxon>
        <taxon>Planctomycetota</taxon>
        <taxon>Planctomycetia</taxon>
        <taxon>Gemmatales</taxon>
        <taxon>Gemmataceae</taxon>
        <taxon>Urbifossiella</taxon>
    </lineage>
</organism>
<dbReference type="Gene3D" id="3.30.830.10">
    <property type="entry name" value="Metalloenzyme, LuxS/M16 peptidase-like"/>
    <property type="match status" value="4"/>
</dbReference>
<feature type="domain" description="Peptidase M16 N-terminal" evidence="6">
    <location>
        <begin position="71"/>
        <end position="183"/>
    </location>
</feature>
<dbReference type="RefSeq" id="WP_145236880.1">
    <property type="nucleotide sequence ID" value="NZ_CP036273.1"/>
</dbReference>
<evidence type="ECO:0000256" key="3">
    <source>
        <dbReference type="RuleBase" id="RU004447"/>
    </source>
</evidence>
<sequence length="920" mass="98871" precursor="true">MSLRLFAAAVAAALLSSPATAADPPASVPPSRAAADAALARTAAAMLGGARTVTLPNGLRVYLYPIANSPLVTTMVAYRVGSADEEPDQTGLSHYLEHLLFKGTDKLVPGDVDRATQRNGGANNAYTSEDMTVYHFDFAADRWEIALRIEADRMRNTRIDEKHEFAQEKGAVVAELAQGEDSPWGIEFKRILALLFPVGSPYHHPVIGTEAHVRGATAEIIKRHYDKWYHPNNASLVIVGGFDPAKAEPLVRELFGTIPRQDLPARKPAVARPARTEPARVEFPSKFDVPRLLMGYNTTTVHDADDAALDVISRVLSDGKTSRLYKRLVEDERVAAEVDTGNYTGKLPGWFAVNVELLQGKARAKTEALVFAELEKLAKEPVSDAELSRARRKILAGFVFGRESVHNLADTLARASVYTDGGDAVAFYQTYLNRVAALTPADIQKVAAKYFARANASIVWSVPPADGKAGSAPAARPTTGRHARQEAPGGGGFTLTAAKKTVLPNGLTLILMEDHRLPIVVARAAVKDVTLREPADKAGIATLVGDLLEEGAAARTGEQIATLIADTGGSLSFGSDGASLRMLAPDADLGLKLMFECLTKPTFPQDAFDRQKENQLSTIADSETQPKVKARQLFNKLVYADHPYGRPGLGTKATVGKLTQADVKAFHATTFAPNATVVVVAGDFKADEMAKRVEALTKDWKKVDLVPADAAAPAKGTAVTERIVSDKSAAQVHVYVGHLGVTRQHPDYYKLLVMDNVLGVGPGFTDRLSSTLRDRQGLAYTVNASIAGSAGNQPGTFTGYIGTFPDKFVLVRDSFVKEITRIRDEPPTAQEVDDAKKYLLGSLPFRFGTLSGVAGQLLSAEQLGLGFDFLDKYRKEVEAVTAADVQDVARRHLDPRGLTIVAVGPIDPNGAPLAAPKKKK</sequence>
<dbReference type="Proteomes" id="UP000319576">
    <property type="component" value="Chromosome"/>
</dbReference>
<reference evidence="8 9" key="1">
    <citation type="submission" date="2019-02" db="EMBL/GenBank/DDBJ databases">
        <title>Deep-cultivation of Planctomycetes and their phenomic and genomic characterization uncovers novel biology.</title>
        <authorList>
            <person name="Wiegand S."/>
            <person name="Jogler M."/>
            <person name="Boedeker C."/>
            <person name="Pinto D."/>
            <person name="Vollmers J."/>
            <person name="Rivas-Marin E."/>
            <person name="Kohn T."/>
            <person name="Peeters S.H."/>
            <person name="Heuer A."/>
            <person name="Rast P."/>
            <person name="Oberbeckmann S."/>
            <person name="Bunk B."/>
            <person name="Jeske O."/>
            <person name="Meyerdierks A."/>
            <person name="Storesund J.E."/>
            <person name="Kallscheuer N."/>
            <person name="Luecker S."/>
            <person name="Lage O.M."/>
            <person name="Pohl T."/>
            <person name="Merkel B.J."/>
            <person name="Hornburger P."/>
            <person name="Mueller R.-W."/>
            <person name="Bruemmer F."/>
            <person name="Labrenz M."/>
            <person name="Spormann A.M."/>
            <person name="Op den Camp H."/>
            <person name="Overmann J."/>
            <person name="Amann R."/>
            <person name="Jetten M.S.M."/>
            <person name="Mascher T."/>
            <person name="Medema M.H."/>
            <person name="Devos D.P."/>
            <person name="Kaster A.-K."/>
            <person name="Ovreas L."/>
            <person name="Rohde M."/>
            <person name="Galperin M.Y."/>
            <person name="Jogler C."/>
        </authorList>
    </citation>
    <scope>NUCLEOTIDE SEQUENCE [LARGE SCALE GENOMIC DNA]</scope>
    <source>
        <strain evidence="8 9">ETA_A1</strain>
    </source>
</reference>
<dbReference type="GO" id="GO:0004222">
    <property type="term" value="F:metalloendopeptidase activity"/>
    <property type="evidence" value="ECO:0007669"/>
    <property type="project" value="InterPro"/>
</dbReference>
<dbReference type="InterPro" id="IPR011765">
    <property type="entry name" value="Pept_M16_N"/>
</dbReference>
<evidence type="ECO:0000256" key="4">
    <source>
        <dbReference type="SAM" id="MobiDB-lite"/>
    </source>
</evidence>
<dbReference type="InterPro" id="IPR001431">
    <property type="entry name" value="Pept_M16_Zn_BS"/>
</dbReference>
<dbReference type="GO" id="GO:0006508">
    <property type="term" value="P:proteolysis"/>
    <property type="evidence" value="ECO:0007669"/>
    <property type="project" value="InterPro"/>
</dbReference>
<dbReference type="GO" id="GO:0046872">
    <property type="term" value="F:metal ion binding"/>
    <property type="evidence" value="ECO:0007669"/>
    <property type="project" value="InterPro"/>
</dbReference>
<dbReference type="SUPFAM" id="SSF63411">
    <property type="entry name" value="LuxS/MPP-like metallohydrolase"/>
    <property type="match status" value="4"/>
</dbReference>
<keyword evidence="5" id="KW-0732">Signal</keyword>
<evidence type="ECO:0000256" key="1">
    <source>
        <dbReference type="ARBA" id="ARBA00001947"/>
    </source>
</evidence>
<dbReference type="Pfam" id="PF00675">
    <property type="entry name" value="Peptidase_M16"/>
    <property type="match status" value="1"/>
</dbReference>
<dbReference type="EMBL" id="CP036273">
    <property type="protein sequence ID" value="QDU20023.1"/>
    <property type="molecule type" value="Genomic_DNA"/>
</dbReference>
<feature type="region of interest" description="Disordered" evidence="4">
    <location>
        <begin position="466"/>
        <end position="490"/>
    </location>
</feature>
<dbReference type="PROSITE" id="PS00143">
    <property type="entry name" value="INSULINASE"/>
    <property type="match status" value="1"/>
</dbReference>
<feature type="domain" description="Peptidase M16 C-terminal" evidence="7">
    <location>
        <begin position="217"/>
        <end position="393"/>
    </location>
</feature>
<name>A0A517XR90_9BACT</name>
<keyword evidence="9" id="KW-1185">Reference proteome</keyword>
<accession>A0A517XR90</accession>
<evidence type="ECO:0000313" key="8">
    <source>
        <dbReference type="EMBL" id="QDU20023.1"/>
    </source>
</evidence>
<evidence type="ECO:0000256" key="2">
    <source>
        <dbReference type="ARBA" id="ARBA00007261"/>
    </source>
</evidence>
<feature type="signal peptide" evidence="5">
    <location>
        <begin position="1"/>
        <end position="21"/>
    </location>
</feature>
<dbReference type="Pfam" id="PF05193">
    <property type="entry name" value="Peptidase_M16_C"/>
    <property type="match status" value="2"/>
</dbReference>
<dbReference type="PANTHER" id="PTHR11851">
    <property type="entry name" value="METALLOPROTEASE"/>
    <property type="match status" value="1"/>
</dbReference>
<feature type="domain" description="Peptidase M16 C-terminal" evidence="7">
    <location>
        <begin position="657"/>
        <end position="838"/>
    </location>
</feature>
<comment type="cofactor">
    <cofactor evidence="1">
        <name>Zn(2+)</name>
        <dbReference type="ChEBI" id="CHEBI:29105"/>
    </cofactor>
</comment>
<dbReference type="InterPro" id="IPR050361">
    <property type="entry name" value="MPP/UQCRC_Complex"/>
</dbReference>
<dbReference type="InterPro" id="IPR011249">
    <property type="entry name" value="Metalloenz_LuxS/M16"/>
</dbReference>
<dbReference type="OrthoDB" id="9811314at2"/>
<dbReference type="InterPro" id="IPR007863">
    <property type="entry name" value="Peptidase_M16_C"/>
</dbReference>